<dbReference type="Pfam" id="PF00512">
    <property type="entry name" value="HisKA"/>
    <property type="match status" value="1"/>
</dbReference>
<evidence type="ECO:0000256" key="10">
    <source>
        <dbReference type="ARBA" id="ARBA00039401"/>
    </source>
</evidence>
<reference evidence="12" key="1">
    <citation type="submission" date="2021-01" db="EMBL/GenBank/DDBJ databases">
        <title>Whole genome shotgun sequence of Actinoplanes nipponensis NBRC 14063.</title>
        <authorList>
            <person name="Komaki H."/>
            <person name="Tamura T."/>
        </authorList>
    </citation>
    <scope>NUCLEOTIDE SEQUENCE</scope>
    <source>
        <strain evidence="12">NBRC 14063</strain>
    </source>
</reference>
<dbReference type="SMART" id="SM00387">
    <property type="entry name" value="HATPase_c"/>
    <property type="match status" value="1"/>
</dbReference>
<dbReference type="FunFam" id="3.30.565.10:FF:000006">
    <property type="entry name" value="Sensor histidine kinase WalK"/>
    <property type="match status" value="1"/>
</dbReference>
<sequence>MSRDERQRLAALHEYRVLDAPAGDELQAVVRVAAMVAGVPTATLNLIDEHRQCQLTTAGFAGGDSARADSMCAVRFLDGEFVYVRDASADPTYRDNPWVTGVLAGVRFYASAPLVTPQGHALGTLCVFDSAPRDLTAEQIARLKDLAGVVLALFERRRQSRINAELAAEAEARQRFTDTVLDTIDVAVVAADRSGRLTVFNRTAREWHGLDADPSIEPRDFAVRYRLFRTDGVTPLPSREVPLLRALHDGAVHDVEMILRPEGRDPRHVVAGGRALTAADGTPLGAVVAMSDVTSDRAQRRAVELAHAELLRSNTELEQFAAVVSHDLAAPLSVVSGYLELLGEQDAPALDERARTWIGTTLQAVARMQALIDALLTYARAGSGPCRREDADLGEVVDQVLTDLHDRIRASGATVHLAPPHATLVCDPTLLRQLLQNLIGNALKYRDPARACRVEVAAHRQPGQWIVTISDNGIGIPADQRRRVFEMFARVEPGAQAGHGVGLSTCQRIVARHGGRIWIDDAPGGGTAVSFSLPGA</sequence>
<dbReference type="Gene3D" id="3.30.565.10">
    <property type="entry name" value="Histidine kinase-like ATPase, C-terminal domain"/>
    <property type="match status" value="1"/>
</dbReference>
<keyword evidence="8" id="KW-0067">ATP-binding</keyword>
<dbReference type="GO" id="GO:0007234">
    <property type="term" value="P:osmosensory signaling via phosphorelay pathway"/>
    <property type="evidence" value="ECO:0007669"/>
    <property type="project" value="TreeGrafter"/>
</dbReference>
<dbReference type="EC" id="2.7.13.3" evidence="3"/>
<dbReference type="Gene3D" id="3.30.450.20">
    <property type="entry name" value="PAS domain"/>
    <property type="match status" value="1"/>
</dbReference>
<dbReference type="Gene3D" id="1.10.287.130">
    <property type="match status" value="1"/>
</dbReference>
<dbReference type="CDD" id="cd00082">
    <property type="entry name" value="HisKA"/>
    <property type="match status" value="1"/>
</dbReference>
<dbReference type="GO" id="GO:0005524">
    <property type="term" value="F:ATP binding"/>
    <property type="evidence" value="ECO:0007669"/>
    <property type="project" value="UniProtKB-KW"/>
</dbReference>
<comment type="caution">
    <text evidence="12">The sequence shown here is derived from an EMBL/GenBank/DDBJ whole genome shotgun (WGS) entry which is preliminary data.</text>
</comment>
<evidence type="ECO:0000313" key="13">
    <source>
        <dbReference type="Proteomes" id="UP000647172"/>
    </source>
</evidence>
<evidence type="ECO:0000256" key="8">
    <source>
        <dbReference type="ARBA" id="ARBA00022840"/>
    </source>
</evidence>
<dbReference type="InterPro" id="IPR005467">
    <property type="entry name" value="His_kinase_dom"/>
</dbReference>
<feature type="domain" description="Histidine kinase" evidence="11">
    <location>
        <begin position="323"/>
        <end position="536"/>
    </location>
</feature>
<evidence type="ECO:0000259" key="11">
    <source>
        <dbReference type="PROSITE" id="PS50109"/>
    </source>
</evidence>
<dbReference type="RefSeq" id="WP_203770760.1">
    <property type="nucleotide sequence ID" value="NZ_BAAAYJ010000049.1"/>
</dbReference>
<evidence type="ECO:0000256" key="3">
    <source>
        <dbReference type="ARBA" id="ARBA00012438"/>
    </source>
</evidence>
<evidence type="ECO:0000256" key="5">
    <source>
        <dbReference type="ARBA" id="ARBA00022679"/>
    </source>
</evidence>
<evidence type="ECO:0000313" key="12">
    <source>
        <dbReference type="EMBL" id="GIE50790.1"/>
    </source>
</evidence>
<keyword evidence="4" id="KW-0597">Phosphoprotein</keyword>
<dbReference type="Proteomes" id="UP000647172">
    <property type="component" value="Unassembled WGS sequence"/>
</dbReference>
<dbReference type="Pfam" id="PF02518">
    <property type="entry name" value="HATPase_c"/>
    <property type="match status" value="1"/>
</dbReference>
<dbReference type="AlphaFoldDB" id="A0A919JK76"/>
<protein>
    <recommendedName>
        <fullName evidence="10">Sensor-like histidine kinase SenX3</fullName>
        <ecNumber evidence="3">2.7.13.3</ecNumber>
    </recommendedName>
</protein>
<evidence type="ECO:0000256" key="9">
    <source>
        <dbReference type="ARBA" id="ARBA00023012"/>
    </source>
</evidence>
<name>A0A919JK76_9ACTN</name>
<dbReference type="SMART" id="SM00065">
    <property type="entry name" value="GAF"/>
    <property type="match status" value="1"/>
</dbReference>
<evidence type="ECO:0000256" key="7">
    <source>
        <dbReference type="ARBA" id="ARBA00022777"/>
    </source>
</evidence>
<evidence type="ECO:0000256" key="1">
    <source>
        <dbReference type="ARBA" id="ARBA00000085"/>
    </source>
</evidence>
<dbReference type="InterPro" id="IPR036890">
    <property type="entry name" value="HATPase_C_sf"/>
</dbReference>
<keyword evidence="13" id="KW-1185">Reference proteome</keyword>
<dbReference type="GO" id="GO:0030295">
    <property type="term" value="F:protein kinase activator activity"/>
    <property type="evidence" value="ECO:0007669"/>
    <property type="project" value="TreeGrafter"/>
</dbReference>
<dbReference type="PROSITE" id="PS50109">
    <property type="entry name" value="HIS_KIN"/>
    <property type="match status" value="1"/>
</dbReference>
<dbReference type="GO" id="GO:0000156">
    <property type="term" value="F:phosphorelay response regulator activity"/>
    <property type="evidence" value="ECO:0007669"/>
    <property type="project" value="TreeGrafter"/>
</dbReference>
<dbReference type="InterPro" id="IPR004358">
    <property type="entry name" value="Sig_transdc_His_kin-like_C"/>
</dbReference>
<dbReference type="PRINTS" id="PR00344">
    <property type="entry name" value="BCTRLSENSOR"/>
</dbReference>
<dbReference type="InterPro" id="IPR050351">
    <property type="entry name" value="BphY/WalK/GraS-like"/>
</dbReference>
<dbReference type="EMBL" id="BOMQ01000052">
    <property type="protein sequence ID" value="GIE50790.1"/>
    <property type="molecule type" value="Genomic_DNA"/>
</dbReference>
<evidence type="ECO:0000256" key="6">
    <source>
        <dbReference type="ARBA" id="ARBA00022741"/>
    </source>
</evidence>
<keyword evidence="5" id="KW-0808">Transferase</keyword>
<proteinExistence type="predicted"/>
<dbReference type="SUPFAM" id="SSF55785">
    <property type="entry name" value="PYP-like sensor domain (PAS domain)"/>
    <property type="match status" value="1"/>
</dbReference>
<dbReference type="Gene3D" id="3.30.450.40">
    <property type="match status" value="1"/>
</dbReference>
<dbReference type="InterPro" id="IPR035965">
    <property type="entry name" value="PAS-like_dom_sf"/>
</dbReference>
<dbReference type="GO" id="GO:0005886">
    <property type="term" value="C:plasma membrane"/>
    <property type="evidence" value="ECO:0007669"/>
    <property type="project" value="UniProtKB-SubCell"/>
</dbReference>
<dbReference type="SUPFAM" id="SSF47384">
    <property type="entry name" value="Homodimeric domain of signal transducing histidine kinase"/>
    <property type="match status" value="1"/>
</dbReference>
<dbReference type="InterPro" id="IPR003661">
    <property type="entry name" value="HisK_dim/P_dom"/>
</dbReference>
<dbReference type="InterPro" id="IPR003594">
    <property type="entry name" value="HATPase_dom"/>
</dbReference>
<keyword evidence="7" id="KW-0418">Kinase</keyword>
<keyword evidence="9" id="KW-0902">Two-component regulatory system</keyword>
<dbReference type="PANTHER" id="PTHR42878">
    <property type="entry name" value="TWO-COMPONENT HISTIDINE KINASE"/>
    <property type="match status" value="1"/>
</dbReference>
<dbReference type="Pfam" id="PF08448">
    <property type="entry name" value="PAS_4"/>
    <property type="match status" value="1"/>
</dbReference>
<dbReference type="InterPro" id="IPR003018">
    <property type="entry name" value="GAF"/>
</dbReference>
<dbReference type="SUPFAM" id="SSF55781">
    <property type="entry name" value="GAF domain-like"/>
    <property type="match status" value="1"/>
</dbReference>
<organism evidence="12 13">
    <name type="scientific">Actinoplanes nipponensis</name>
    <dbReference type="NCBI Taxonomy" id="135950"/>
    <lineage>
        <taxon>Bacteria</taxon>
        <taxon>Bacillati</taxon>
        <taxon>Actinomycetota</taxon>
        <taxon>Actinomycetes</taxon>
        <taxon>Micromonosporales</taxon>
        <taxon>Micromonosporaceae</taxon>
        <taxon>Actinoplanes</taxon>
    </lineage>
</organism>
<dbReference type="InterPro" id="IPR013656">
    <property type="entry name" value="PAS_4"/>
</dbReference>
<dbReference type="PANTHER" id="PTHR42878:SF7">
    <property type="entry name" value="SENSOR HISTIDINE KINASE GLRK"/>
    <property type="match status" value="1"/>
</dbReference>
<dbReference type="InterPro" id="IPR029016">
    <property type="entry name" value="GAF-like_dom_sf"/>
</dbReference>
<comment type="catalytic activity">
    <reaction evidence="1">
        <text>ATP + protein L-histidine = ADP + protein N-phospho-L-histidine.</text>
        <dbReference type="EC" id="2.7.13.3"/>
    </reaction>
</comment>
<dbReference type="InterPro" id="IPR036097">
    <property type="entry name" value="HisK_dim/P_sf"/>
</dbReference>
<evidence type="ECO:0000256" key="2">
    <source>
        <dbReference type="ARBA" id="ARBA00004236"/>
    </source>
</evidence>
<evidence type="ECO:0000256" key="4">
    <source>
        <dbReference type="ARBA" id="ARBA00022553"/>
    </source>
</evidence>
<dbReference type="SUPFAM" id="SSF55874">
    <property type="entry name" value="ATPase domain of HSP90 chaperone/DNA topoisomerase II/histidine kinase"/>
    <property type="match status" value="1"/>
</dbReference>
<gene>
    <name evidence="12" type="ORF">Ani05nite_43240</name>
</gene>
<comment type="subcellular location">
    <subcellularLocation>
        <location evidence="2">Cell membrane</location>
    </subcellularLocation>
</comment>
<accession>A0A919JK76</accession>
<dbReference type="GO" id="GO:0000155">
    <property type="term" value="F:phosphorelay sensor kinase activity"/>
    <property type="evidence" value="ECO:0007669"/>
    <property type="project" value="InterPro"/>
</dbReference>
<keyword evidence="6" id="KW-0547">Nucleotide-binding</keyword>
<dbReference type="SMART" id="SM00388">
    <property type="entry name" value="HisKA"/>
    <property type="match status" value="1"/>
</dbReference>